<sequence length="339" mass="38359">MKQYLNTLYVTTPESYLFKDGECVAIRQEGQVKGKIPVHTLGSLVLFGQVSCSPFLLGHCAENGVTVSWLTENGRFLAAMNGPVSGNVLLRREQYRQADDATASARLARAFCIGKIVNCRTVLRRTARERPHPELSEAGNRLSQSLMRLKQDLPLDVVRGIEGEAANTYFGVFRHLLTEKSGAFTFNGRSRRPPRDAINCLLSFCYTLLAHDIRSALESAGLDPAVGFLHRDRPGRPGLALDIMEEFRPYLVDRLVCTLINRGQIRPEQFKKTESGAVRMKDELRREILLAWQNRKQETVLHPFLKEKMPIGLLWHMQARLLARTLRGDQADYPPFVTR</sequence>
<dbReference type="Gene3D" id="3.100.10.20">
    <property type="entry name" value="CRISPR-associated endonuclease Cas1, N-terminal domain"/>
    <property type="match status" value="1"/>
</dbReference>
<dbReference type="EC" id="3.1.-.-" evidence="10"/>
<keyword evidence="4 10" id="KW-0378">Hydrolase</keyword>
<comment type="function">
    <text evidence="10">CRISPR (clustered regularly interspaced short palindromic repeat), is an adaptive immune system that provides protection against mobile genetic elements (viruses, transposable elements and conjugative plasmids). CRISPR clusters contain spacers, sequences complementary to antecedent mobile elements, and target invading nucleic acids. CRISPR clusters are transcribed and processed into CRISPR RNA (crRNA). Acts as a dsDNA endonuclease. Involved in the integration of spacer DNA into the CRISPR cassette.</text>
</comment>
<dbReference type="Gene3D" id="1.20.120.920">
    <property type="entry name" value="CRISPR-associated endonuclease Cas1, C-terminal domain"/>
    <property type="match status" value="1"/>
</dbReference>
<dbReference type="Proteomes" id="UP000003973">
    <property type="component" value="Unassembled WGS sequence"/>
</dbReference>
<keyword evidence="5 10" id="KW-0460">Magnesium</keyword>
<feature type="binding site" evidence="10">
    <location>
        <position position="245"/>
    </location>
    <ligand>
        <name>Mn(2+)</name>
        <dbReference type="ChEBI" id="CHEBI:29035"/>
    </ligand>
</feature>
<feature type="binding site" evidence="10">
    <location>
        <position position="162"/>
    </location>
    <ligand>
        <name>Mn(2+)</name>
        <dbReference type="ChEBI" id="CHEBI:29035"/>
    </ligand>
</feature>
<dbReference type="CDD" id="cd09721">
    <property type="entry name" value="Cas1_I-C"/>
    <property type="match status" value="1"/>
</dbReference>
<accession>C3X321</accession>
<dbReference type="Pfam" id="PF01867">
    <property type="entry name" value="Cas_Cas1"/>
    <property type="match status" value="1"/>
</dbReference>
<dbReference type="InterPro" id="IPR042211">
    <property type="entry name" value="CRISPR-assoc_Cas1_N"/>
</dbReference>
<comment type="cofactor">
    <cofactor evidence="10">
        <name>Mg(2+)</name>
        <dbReference type="ChEBI" id="CHEBI:18420"/>
    </cofactor>
    <cofactor evidence="10">
        <name>Mn(2+)</name>
        <dbReference type="ChEBI" id="CHEBI:29035"/>
    </cofactor>
</comment>
<comment type="caution">
    <text evidence="11">The sequence shown here is derived from an EMBL/GenBank/DDBJ whole genome shotgun (WGS) entry which is preliminary data.</text>
</comment>
<keyword evidence="3 10" id="KW-0255">Endonuclease</keyword>
<evidence type="ECO:0000256" key="9">
    <source>
        <dbReference type="ARBA" id="ARBA00038592"/>
    </source>
</evidence>
<evidence type="ECO:0000256" key="3">
    <source>
        <dbReference type="ARBA" id="ARBA00022759"/>
    </source>
</evidence>
<proteinExistence type="inferred from homology"/>
<evidence type="ECO:0000256" key="7">
    <source>
        <dbReference type="ARBA" id="ARBA00023125"/>
    </source>
</evidence>
<keyword evidence="8 10" id="KW-0464">Manganese</keyword>
<dbReference type="NCBIfam" id="TIGR00287">
    <property type="entry name" value="cas1"/>
    <property type="match status" value="1"/>
</dbReference>
<evidence type="ECO:0000256" key="4">
    <source>
        <dbReference type="ARBA" id="ARBA00022801"/>
    </source>
</evidence>
<name>C3X321_9BURK</name>
<reference evidence="11" key="1">
    <citation type="submission" date="2011-10" db="EMBL/GenBank/DDBJ databases">
        <title>The Genome Sequence of Oxalobacter formigenes HOxBLS.</title>
        <authorList>
            <consortium name="The Broad Institute Genome Sequencing Platform"/>
            <person name="Earl A."/>
            <person name="Ward D."/>
            <person name="Feldgarden M."/>
            <person name="Gevers D."/>
            <person name="Allison M.J."/>
            <person name="Humphrey S."/>
            <person name="Young S.K."/>
            <person name="Zeng Q."/>
            <person name="Gargeya S."/>
            <person name="Fitzgerald M."/>
            <person name="Haas B."/>
            <person name="Abouelleil A."/>
            <person name="Alvarado L."/>
            <person name="Arachchi H.M."/>
            <person name="Berlin A."/>
            <person name="Brown A."/>
            <person name="Chapman S.B."/>
            <person name="Chen Z."/>
            <person name="Dunbar C."/>
            <person name="Freedman E."/>
            <person name="Gearin G."/>
            <person name="Goldberg J."/>
            <person name="Griggs A."/>
            <person name="Gujja S."/>
            <person name="Heiman D."/>
            <person name="Howarth C."/>
            <person name="Larson L."/>
            <person name="Lui A."/>
            <person name="MacDonald P.J.P."/>
            <person name="Montmayeur A."/>
            <person name="Murphy C."/>
            <person name="Neiman D."/>
            <person name="Pearson M."/>
            <person name="Priest M."/>
            <person name="Roberts A."/>
            <person name="Saif S."/>
            <person name="Shea T."/>
            <person name="Shenoy N."/>
            <person name="Sisk P."/>
            <person name="Stolte C."/>
            <person name="Sykes S."/>
            <person name="Wortman J."/>
            <person name="Nusbaum C."/>
            <person name="Birren B."/>
        </authorList>
    </citation>
    <scope>NUCLEOTIDE SEQUENCE [LARGE SCALE GENOMIC DNA]</scope>
    <source>
        <strain evidence="11">HOxBLS</strain>
    </source>
</reference>
<dbReference type="GO" id="GO:0003677">
    <property type="term" value="F:DNA binding"/>
    <property type="evidence" value="ECO:0007669"/>
    <property type="project" value="UniProtKB-KW"/>
</dbReference>
<protein>
    <recommendedName>
        <fullName evidence="10">CRISPR-associated endonuclease Cas1</fullName>
        <ecNumber evidence="10">3.1.-.-</ecNumber>
    </recommendedName>
</protein>
<comment type="similarity">
    <text evidence="10">Belongs to the CRISPR-associated endonuclease Cas1 family.</text>
</comment>
<organism evidence="11 12">
    <name type="scientific">Oxalobacter paraformigenes</name>
    <dbReference type="NCBI Taxonomy" id="556268"/>
    <lineage>
        <taxon>Bacteria</taxon>
        <taxon>Pseudomonadati</taxon>
        <taxon>Pseudomonadota</taxon>
        <taxon>Betaproteobacteria</taxon>
        <taxon>Burkholderiales</taxon>
        <taxon>Oxalobacteraceae</taxon>
        <taxon>Oxalobacter</taxon>
    </lineage>
</organism>
<evidence type="ECO:0000256" key="10">
    <source>
        <dbReference type="HAMAP-Rule" id="MF_01470"/>
    </source>
</evidence>
<dbReference type="AlphaFoldDB" id="C3X321"/>
<dbReference type="GO" id="GO:0046872">
    <property type="term" value="F:metal ion binding"/>
    <property type="evidence" value="ECO:0007669"/>
    <property type="project" value="UniProtKB-UniRule"/>
</dbReference>
<evidence type="ECO:0000313" key="12">
    <source>
        <dbReference type="Proteomes" id="UP000003973"/>
    </source>
</evidence>
<keyword evidence="12" id="KW-1185">Reference proteome</keyword>
<dbReference type="eggNOG" id="COG1518">
    <property type="taxonomic scope" value="Bacteria"/>
</dbReference>
<dbReference type="GO" id="GO:0051607">
    <property type="term" value="P:defense response to virus"/>
    <property type="evidence" value="ECO:0007669"/>
    <property type="project" value="UniProtKB-UniRule"/>
</dbReference>
<evidence type="ECO:0000256" key="1">
    <source>
        <dbReference type="ARBA" id="ARBA00022722"/>
    </source>
</evidence>
<dbReference type="EMBL" id="ACDP02000023">
    <property type="protein sequence ID" value="EEO27607.1"/>
    <property type="molecule type" value="Genomic_DNA"/>
</dbReference>
<evidence type="ECO:0000256" key="6">
    <source>
        <dbReference type="ARBA" id="ARBA00023118"/>
    </source>
</evidence>
<evidence type="ECO:0000256" key="2">
    <source>
        <dbReference type="ARBA" id="ARBA00022723"/>
    </source>
</evidence>
<gene>
    <name evidence="10" type="primary">cas1</name>
    <name evidence="11" type="ORF">OFAG_00760</name>
</gene>
<evidence type="ECO:0000313" key="11">
    <source>
        <dbReference type="EMBL" id="EEO27607.1"/>
    </source>
</evidence>
<dbReference type="RefSeq" id="WP_005876725.1">
    <property type="nucleotide sequence ID" value="NZ_CABMNL010000001.1"/>
</dbReference>
<dbReference type="HAMAP" id="MF_01470">
    <property type="entry name" value="Cas1"/>
    <property type="match status" value="1"/>
</dbReference>
<dbReference type="InterPro" id="IPR019856">
    <property type="entry name" value="CRISPR-assoc_Cas1_DVULG"/>
</dbReference>
<dbReference type="InterPro" id="IPR042206">
    <property type="entry name" value="CRISPR-assoc_Cas1_C"/>
</dbReference>
<evidence type="ECO:0000256" key="5">
    <source>
        <dbReference type="ARBA" id="ARBA00022842"/>
    </source>
</evidence>
<dbReference type="InterPro" id="IPR002729">
    <property type="entry name" value="CRISPR-assoc_Cas1"/>
</dbReference>
<comment type="subunit">
    <text evidence="9 10">Homodimer, forms a heterotetramer with a Cas2 homodimer.</text>
</comment>
<dbReference type="PANTHER" id="PTHR34353:SF2">
    <property type="entry name" value="CRISPR-ASSOCIATED ENDONUCLEASE CAS1 1"/>
    <property type="match status" value="1"/>
</dbReference>
<keyword evidence="7 10" id="KW-0238">DNA-binding</keyword>
<feature type="binding site" evidence="10">
    <location>
        <position position="230"/>
    </location>
    <ligand>
        <name>Mn(2+)</name>
        <dbReference type="ChEBI" id="CHEBI:29035"/>
    </ligand>
</feature>
<dbReference type="NCBIfam" id="TIGR03640">
    <property type="entry name" value="cas1_DVULG"/>
    <property type="match status" value="1"/>
</dbReference>
<dbReference type="PANTHER" id="PTHR34353">
    <property type="entry name" value="CRISPR-ASSOCIATED ENDONUCLEASE CAS1 1"/>
    <property type="match status" value="1"/>
</dbReference>
<evidence type="ECO:0000256" key="8">
    <source>
        <dbReference type="ARBA" id="ARBA00023211"/>
    </source>
</evidence>
<dbReference type="InterPro" id="IPR050646">
    <property type="entry name" value="Cas1"/>
</dbReference>
<dbReference type="GO" id="GO:0043571">
    <property type="term" value="P:maintenance of CRISPR repeat elements"/>
    <property type="evidence" value="ECO:0007669"/>
    <property type="project" value="UniProtKB-UniRule"/>
</dbReference>
<dbReference type="HOGENOM" id="CLU_052779_1_0_4"/>
<keyword evidence="6 10" id="KW-0051">Antiviral defense</keyword>
<dbReference type="GO" id="GO:0004520">
    <property type="term" value="F:DNA endonuclease activity"/>
    <property type="evidence" value="ECO:0007669"/>
    <property type="project" value="InterPro"/>
</dbReference>
<keyword evidence="2 10" id="KW-0479">Metal-binding</keyword>
<dbReference type="GO" id="GO:0016787">
    <property type="term" value="F:hydrolase activity"/>
    <property type="evidence" value="ECO:0007669"/>
    <property type="project" value="UniProtKB-KW"/>
</dbReference>
<keyword evidence="1 10" id="KW-0540">Nuclease</keyword>